<keyword evidence="3 4" id="KW-0687">Ribonucleoprotein</keyword>
<name>A0A2A2HBC8_9EURY</name>
<comment type="similarity">
    <text evidence="1 4">Belongs to the universal ribosomal protein uL29 family.</text>
</comment>
<dbReference type="GO" id="GO:0006412">
    <property type="term" value="P:translation"/>
    <property type="evidence" value="ECO:0007669"/>
    <property type="project" value="UniProtKB-UniRule"/>
</dbReference>
<reference evidence="6 8" key="1">
    <citation type="submission" date="2016-04" db="EMBL/GenBank/DDBJ databases">
        <title>Genome sequence of Methanosphaera cuniculi DSM 4103.</title>
        <authorList>
            <person name="Poehlein A."/>
            <person name="Seedorf H."/>
            <person name="Daniel R."/>
        </authorList>
    </citation>
    <scope>NUCLEOTIDE SEQUENCE [LARGE SCALE GENOMIC DNA]</scope>
    <source>
        <strain evidence="6 8">DSM 4103</strain>
    </source>
</reference>
<dbReference type="EMBL" id="LWMS01000044">
    <property type="protein sequence ID" value="PWL07854.1"/>
    <property type="molecule type" value="Genomic_DNA"/>
</dbReference>
<organism evidence="5 7">
    <name type="scientific">Methanosphaera cuniculi</name>
    <dbReference type="NCBI Taxonomy" id="1077256"/>
    <lineage>
        <taxon>Archaea</taxon>
        <taxon>Methanobacteriati</taxon>
        <taxon>Methanobacteriota</taxon>
        <taxon>Methanomada group</taxon>
        <taxon>Methanobacteria</taxon>
        <taxon>Methanobacteriales</taxon>
        <taxon>Methanobacteriaceae</taxon>
        <taxon>Methanosphaera</taxon>
    </lineage>
</organism>
<reference evidence="5 7" key="2">
    <citation type="journal article" date="2017" name="BMC Genomics">
        <title>Genomic analysis of methanogenic archaea reveals a shift towards energy conservation.</title>
        <authorList>
            <person name="Gilmore S.P."/>
            <person name="Henske J.K."/>
            <person name="Sexton J.A."/>
            <person name="Solomon K.V."/>
            <person name="Seppala S."/>
            <person name="Yoo J.I."/>
            <person name="Huyett L.M."/>
            <person name="Pressman A."/>
            <person name="Cogan J.Z."/>
            <person name="Kivenson V."/>
            <person name="Peng X."/>
            <person name="Tan Y."/>
            <person name="Valentine D.L."/>
            <person name="O'Malley M.A."/>
        </authorList>
    </citation>
    <scope>NUCLEOTIDE SEQUENCE [LARGE SCALE GENOMIC DNA]</scope>
    <source>
        <strain evidence="5 7">1R-7</strain>
    </source>
</reference>
<dbReference type="InterPro" id="IPR001854">
    <property type="entry name" value="Ribosomal_uL29"/>
</dbReference>
<dbReference type="Gene3D" id="1.10.287.310">
    <property type="match status" value="1"/>
</dbReference>
<dbReference type="HAMAP" id="MF_00374">
    <property type="entry name" value="Ribosomal_uL29"/>
    <property type="match status" value="1"/>
</dbReference>
<dbReference type="InterPro" id="IPR036049">
    <property type="entry name" value="Ribosomal_uL29_sf"/>
</dbReference>
<dbReference type="Pfam" id="PF00831">
    <property type="entry name" value="Ribosomal_L29"/>
    <property type="match status" value="1"/>
</dbReference>
<dbReference type="GO" id="GO:1990904">
    <property type="term" value="C:ribonucleoprotein complex"/>
    <property type="evidence" value="ECO:0007669"/>
    <property type="project" value="UniProtKB-KW"/>
</dbReference>
<keyword evidence="2 4" id="KW-0689">Ribosomal protein</keyword>
<keyword evidence="7" id="KW-1185">Reference proteome</keyword>
<sequence>MVILRSKELRDLSLDELQNKLNELHAEYDTLIGKGSVSGVDNPGKIKETRRTIARVLTIMNEEKQKQGE</sequence>
<evidence type="ECO:0000313" key="6">
    <source>
        <dbReference type="EMBL" id="PWL07854.1"/>
    </source>
</evidence>
<comment type="caution">
    <text evidence="5">The sequence shown here is derived from an EMBL/GenBank/DDBJ whole genome shotgun (WGS) entry which is preliminary data.</text>
</comment>
<proteinExistence type="inferred from homology"/>
<dbReference type="GO" id="GO:0003735">
    <property type="term" value="F:structural constituent of ribosome"/>
    <property type="evidence" value="ECO:0007669"/>
    <property type="project" value="InterPro"/>
</dbReference>
<dbReference type="CDD" id="cd00427">
    <property type="entry name" value="Ribosomal_L29_HIP"/>
    <property type="match status" value="1"/>
</dbReference>
<evidence type="ECO:0000313" key="5">
    <source>
        <dbReference type="EMBL" id="PAV06665.1"/>
    </source>
</evidence>
<dbReference type="NCBIfam" id="TIGR00012">
    <property type="entry name" value="L29"/>
    <property type="match status" value="1"/>
</dbReference>
<dbReference type="Proteomes" id="UP000217528">
    <property type="component" value="Unassembled WGS sequence"/>
</dbReference>
<dbReference type="OrthoDB" id="11736at2157"/>
<dbReference type="PROSITE" id="PS00579">
    <property type="entry name" value="RIBOSOMAL_L29"/>
    <property type="match status" value="1"/>
</dbReference>
<dbReference type="InterPro" id="IPR018254">
    <property type="entry name" value="Ribosomal_uL29_CS"/>
</dbReference>
<gene>
    <name evidence="6" type="primary">rpmC</name>
    <name evidence="4" type="synonym">rpl29</name>
    <name evidence="5" type="ORF">ASJ82_04340</name>
    <name evidence="6" type="ORF">MSCUN_13860</name>
</gene>
<evidence type="ECO:0000256" key="2">
    <source>
        <dbReference type="ARBA" id="ARBA00022980"/>
    </source>
</evidence>
<accession>A0A2A2HBC8</accession>
<dbReference type="EMBL" id="LMVN01000027">
    <property type="protein sequence ID" value="PAV06665.1"/>
    <property type="molecule type" value="Genomic_DNA"/>
</dbReference>
<dbReference type="RefSeq" id="WP_095609305.1">
    <property type="nucleotide sequence ID" value="NZ_CAUHCB010000006.1"/>
</dbReference>
<dbReference type="SUPFAM" id="SSF46561">
    <property type="entry name" value="Ribosomal protein L29 (L29p)"/>
    <property type="match status" value="1"/>
</dbReference>
<evidence type="ECO:0000256" key="3">
    <source>
        <dbReference type="ARBA" id="ARBA00023274"/>
    </source>
</evidence>
<evidence type="ECO:0000256" key="4">
    <source>
        <dbReference type="HAMAP-Rule" id="MF_00374"/>
    </source>
</evidence>
<evidence type="ECO:0000313" key="7">
    <source>
        <dbReference type="Proteomes" id="UP000217528"/>
    </source>
</evidence>
<dbReference type="AlphaFoldDB" id="A0A2A2HBC8"/>
<dbReference type="GO" id="GO:0005840">
    <property type="term" value="C:ribosome"/>
    <property type="evidence" value="ECO:0007669"/>
    <property type="project" value="UniProtKB-KW"/>
</dbReference>
<evidence type="ECO:0000313" key="8">
    <source>
        <dbReference type="Proteomes" id="UP000246004"/>
    </source>
</evidence>
<protein>
    <recommendedName>
        <fullName evidence="4">Large ribosomal subunit protein uL29</fullName>
    </recommendedName>
</protein>
<dbReference type="Proteomes" id="UP000246004">
    <property type="component" value="Unassembled WGS sequence"/>
</dbReference>
<evidence type="ECO:0000256" key="1">
    <source>
        <dbReference type="ARBA" id="ARBA00009254"/>
    </source>
</evidence>